<name>A0ABS5AKL5_9PSEU</name>
<feature type="region of interest" description="Disordered" evidence="1">
    <location>
        <begin position="1"/>
        <end position="25"/>
    </location>
</feature>
<feature type="transmembrane region" description="Helical" evidence="2">
    <location>
        <begin position="34"/>
        <end position="56"/>
    </location>
</feature>
<dbReference type="Proteomes" id="UP001519363">
    <property type="component" value="Unassembled WGS sequence"/>
</dbReference>
<sequence>MTTRGRSSMVSGKNSRGARASSRVPVSINKPKPWGTIAAVLAVVVFAGGVFGWAYLQNAEQAEKQAALAEYTPSETNKDPSEKISGVIKGKYDAGKHVDATQRVAYDHYPPIGGPHDSVWATCTGVVYPNPVRNENMVHSLEHGAVWLAYNPDQIKGADLDKLKVRAQGQQFTMLSPYPGLDKPISLQAWGRQLKLDSADDPRIDQFVSALRRNQYNYPEVGATCATNAFDPDNAPPFVAEKPGPDAVPMDGGKQATDEQPGGTGQPGGQPGGQGTGQPGGQPGSGQPGGQGGQPNPPAGG</sequence>
<keyword evidence="2" id="KW-0472">Membrane</keyword>
<dbReference type="InterPro" id="IPR021454">
    <property type="entry name" value="DUF3105"/>
</dbReference>
<evidence type="ECO:0008006" key="5">
    <source>
        <dbReference type="Google" id="ProtNLM"/>
    </source>
</evidence>
<feature type="compositionally biased region" description="Gly residues" evidence="1">
    <location>
        <begin position="262"/>
        <end position="294"/>
    </location>
</feature>
<evidence type="ECO:0000256" key="1">
    <source>
        <dbReference type="SAM" id="MobiDB-lite"/>
    </source>
</evidence>
<keyword evidence="4" id="KW-1185">Reference proteome</keyword>
<dbReference type="Pfam" id="PF11303">
    <property type="entry name" value="DUF3105"/>
    <property type="match status" value="1"/>
</dbReference>
<keyword evidence="2" id="KW-1133">Transmembrane helix</keyword>
<proteinExistence type="predicted"/>
<feature type="region of interest" description="Disordered" evidence="1">
    <location>
        <begin position="227"/>
        <end position="301"/>
    </location>
</feature>
<accession>A0ABS5AKL5</accession>
<reference evidence="3 4" key="1">
    <citation type="submission" date="2021-03" db="EMBL/GenBank/DDBJ databases">
        <title>Sequencing the genomes of 1000 actinobacteria strains.</title>
        <authorList>
            <person name="Klenk H.-P."/>
        </authorList>
    </citation>
    <scope>NUCLEOTIDE SEQUENCE [LARGE SCALE GENOMIC DNA]</scope>
    <source>
        <strain evidence="3 4">DSM 44580</strain>
    </source>
</reference>
<gene>
    <name evidence="3" type="ORF">JOF53_005626</name>
</gene>
<evidence type="ECO:0000256" key="2">
    <source>
        <dbReference type="SAM" id="Phobius"/>
    </source>
</evidence>
<keyword evidence="2" id="KW-0812">Transmembrane</keyword>
<dbReference type="EMBL" id="JAGIOO010000001">
    <property type="protein sequence ID" value="MBP2476754.1"/>
    <property type="molecule type" value="Genomic_DNA"/>
</dbReference>
<evidence type="ECO:0000313" key="4">
    <source>
        <dbReference type="Proteomes" id="UP001519363"/>
    </source>
</evidence>
<evidence type="ECO:0000313" key="3">
    <source>
        <dbReference type="EMBL" id="MBP2476754.1"/>
    </source>
</evidence>
<organism evidence="3 4">
    <name type="scientific">Crossiella equi</name>
    <dbReference type="NCBI Taxonomy" id="130796"/>
    <lineage>
        <taxon>Bacteria</taxon>
        <taxon>Bacillati</taxon>
        <taxon>Actinomycetota</taxon>
        <taxon>Actinomycetes</taxon>
        <taxon>Pseudonocardiales</taxon>
        <taxon>Pseudonocardiaceae</taxon>
        <taxon>Crossiella</taxon>
    </lineage>
</organism>
<protein>
    <recommendedName>
        <fullName evidence="5">DUF3105 domain-containing protein</fullName>
    </recommendedName>
</protein>
<comment type="caution">
    <text evidence="3">The sequence shown here is derived from an EMBL/GenBank/DDBJ whole genome shotgun (WGS) entry which is preliminary data.</text>
</comment>
<feature type="compositionally biased region" description="Polar residues" evidence="1">
    <location>
        <begin position="1"/>
        <end position="14"/>
    </location>
</feature>